<comment type="caution">
    <text evidence="2">The sequence shown here is derived from an EMBL/GenBank/DDBJ whole genome shotgun (WGS) entry which is preliminary data.</text>
</comment>
<sequence length="48" mass="5331">MSPPPNPTVLPDCFNPATAVAHRHDLQPSESTYLLSRSRAAPRPLHQR</sequence>
<evidence type="ECO:0000313" key="3">
    <source>
        <dbReference type="Proteomes" id="UP000215914"/>
    </source>
</evidence>
<dbReference type="Gramene" id="mRNA:HanXRQr2_Chr10g0422861">
    <property type="protein sequence ID" value="mRNA:HanXRQr2_Chr10g0422861"/>
    <property type="gene ID" value="HanXRQr2_Chr10g0422861"/>
</dbReference>
<evidence type="ECO:0000256" key="1">
    <source>
        <dbReference type="SAM" id="MobiDB-lite"/>
    </source>
</evidence>
<dbReference type="AlphaFoldDB" id="A0A9K3HUL1"/>
<evidence type="ECO:0000313" key="2">
    <source>
        <dbReference type="EMBL" id="KAF5784953.1"/>
    </source>
</evidence>
<feature type="region of interest" description="Disordered" evidence="1">
    <location>
        <begin position="22"/>
        <end position="48"/>
    </location>
</feature>
<dbReference type="Proteomes" id="UP000215914">
    <property type="component" value="Unassembled WGS sequence"/>
</dbReference>
<name>A0A9K3HUL1_HELAN</name>
<gene>
    <name evidence="2" type="ORF">HanXRQr2_Chr10g0422861</name>
</gene>
<organism evidence="2 3">
    <name type="scientific">Helianthus annuus</name>
    <name type="common">Common sunflower</name>
    <dbReference type="NCBI Taxonomy" id="4232"/>
    <lineage>
        <taxon>Eukaryota</taxon>
        <taxon>Viridiplantae</taxon>
        <taxon>Streptophyta</taxon>
        <taxon>Embryophyta</taxon>
        <taxon>Tracheophyta</taxon>
        <taxon>Spermatophyta</taxon>
        <taxon>Magnoliopsida</taxon>
        <taxon>eudicotyledons</taxon>
        <taxon>Gunneridae</taxon>
        <taxon>Pentapetalae</taxon>
        <taxon>asterids</taxon>
        <taxon>campanulids</taxon>
        <taxon>Asterales</taxon>
        <taxon>Asteraceae</taxon>
        <taxon>Asteroideae</taxon>
        <taxon>Heliantheae alliance</taxon>
        <taxon>Heliantheae</taxon>
        <taxon>Helianthus</taxon>
    </lineage>
</organism>
<accession>A0A9K3HUL1</accession>
<reference evidence="2" key="2">
    <citation type="submission" date="2020-06" db="EMBL/GenBank/DDBJ databases">
        <title>Helianthus annuus Genome sequencing and assembly Release 2.</title>
        <authorList>
            <person name="Gouzy J."/>
            <person name="Langlade N."/>
            <person name="Munos S."/>
        </authorList>
    </citation>
    <scope>NUCLEOTIDE SEQUENCE</scope>
    <source>
        <tissue evidence="2">Leaves</tissue>
    </source>
</reference>
<protein>
    <submittedName>
        <fullName evidence="2">Uncharacterized protein</fullName>
    </submittedName>
</protein>
<reference evidence="2" key="1">
    <citation type="journal article" date="2017" name="Nature">
        <title>The sunflower genome provides insights into oil metabolism, flowering and Asterid evolution.</title>
        <authorList>
            <person name="Badouin H."/>
            <person name="Gouzy J."/>
            <person name="Grassa C.J."/>
            <person name="Murat F."/>
            <person name="Staton S.E."/>
            <person name="Cottret L."/>
            <person name="Lelandais-Briere C."/>
            <person name="Owens G.L."/>
            <person name="Carrere S."/>
            <person name="Mayjonade B."/>
            <person name="Legrand L."/>
            <person name="Gill N."/>
            <person name="Kane N.C."/>
            <person name="Bowers J.E."/>
            <person name="Hubner S."/>
            <person name="Bellec A."/>
            <person name="Berard A."/>
            <person name="Berges H."/>
            <person name="Blanchet N."/>
            <person name="Boniface M.C."/>
            <person name="Brunel D."/>
            <person name="Catrice O."/>
            <person name="Chaidir N."/>
            <person name="Claudel C."/>
            <person name="Donnadieu C."/>
            <person name="Faraut T."/>
            <person name="Fievet G."/>
            <person name="Helmstetter N."/>
            <person name="King M."/>
            <person name="Knapp S.J."/>
            <person name="Lai Z."/>
            <person name="Le Paslier M.C."/>
            <person name="Lippi Y."/>
            <person name="Lorenzon L."/>
            <person name="Mandel J.R."/>
            <person name="Marage G."/>
            <person name="Marchand G."/>
            <person name="Marquand E."/>
            <person name="Bret-Mestries E."/>
            <person name="Morien E."/>
            <person name="Nambeesan S."/>
            <person name="Nguyen T."/>
            <person name="Pegot-Espagnet P."/>
            <person name="Pouilly N."/>
            <person name="Raftis F."/>
            <person name="Sallet E."/>
            <person name="Schiex T."/>
            <person name="Thomas J."/>
            <person name="Vandecasteele C."/>
            <person name="Vares D."/>
            <person name="Vear F."/>
            <person name="Vautrin S."/>
            <person name="Crespi M."/>
            <person name="Mangin B."/>
            <person name="Burke J.M."/>
            <person name="Salse J."/>
            <person name="Munos S."/>
            <person name="Vincourt P."/>
            <person name="Rieseberg L.H."/>
            <person name="Langlade N.B."/>
        </authorList>
    </citation>
    <scope>NUCLEOTIDE SEQUENCE</scope>
    <source>
        <tissue evidence="2">Leaves</tissue>
    </source>
</reference>
<keyword evidence="3" id="KW-1185">Reference proteome</keyword>
<proteinExistence type="predicted"/>
<dbReference type="EMBL" id="MNCJ02000325">
    <property type="protein sequence ID" value="KAF5784953.1"/>
    <property type="molecule type" value="Genomic_DNA"/>
</dbReference>